<name>A0A1M6EXF7_9FLAO</name>
<reference evidence="3" key="1">
    <citation type="submission" date="2016-11" db="EMBL/GenBank/DDBJ databases">
        <authorList>
            <person name="Varghese N."/>
            <person name="Submissions S."/>
        </authorList>
    </citation>
    <scope>NUCLEOTIDE SEQUENCE [LARGE SCALE GENOMIC DNA]</scope>
    <source>
        <strain evidence="3">DSM 18829</strain>
    </source>
</reference>
<dbReference type="AlphaFoldDB" id="A0A1M6EXF7"/>
<evidence type="ECO:0000313" key="2">
    <source>
        <dbReference type="EMBL" id="SHI90115.1"/>
    </source>
</evidence>
<keyword evidence="1" id="KW-1133">Transmembrane helix</keyword>
<gene>
    <name evidence="2" type="ORF">SAMN05444363_2012</name>
</gene>
<sequence length="94" mass="10833">MPAEDYMLPCMNKSLFGVDCMGCGTQRALILLSKGEFKEAFYMFPAIYTTVLLFLFLGLHFIDKSRNYHKLIITMAILNAVIMVISYIYKQTNF</sequence>
<dbReference type="Proteomes" id="UP000184488">
    <property type="component" value="Unassembled WGS sequence"/>
</dbReference>
<keyword evidence="1" id="KW-0812">Transmembrane</keyword>
<proteinExistence type="predicted"/>
<evidence type="ECO:0000313" key="3">
    <source>
        <dbReference type="Proteomes" id="UP000184488"/>
    </source>
</evidence>
<feature type="transmembrane region" description="Helical" evidence="1">
    <location>
        <begin position="71"/>
        <end position="89"/>
    </location>
</feature>
<organism evidence="2 3">
    <name type="scientific">Flavobacterium terrae</name>
    <dbReference type="NCBI Taxonomy" id="415425"/>
    <lineage>
        <taxon>Bacteria</taxon>
        <taxon>Pseudomonadati</taxon>
        <taxon>Bacteroidota</taxon>
        <taxon>Flavobacteriia</taxon>
        <taxon>Flavobacteriales</taxon>
        <taxon>Flavobacteriaceae</taxon>
        <taxon>Flavobacterium</taxon>
    </lineage>
</organism>
<dbReference type="InterPro" id="IPR021215">
    <property type="entry name" value="DUF2752"/>
</dbReference>
<dbReference type="EMBL" id="FQZI01000003">
    <property type="protein sequence ID" value="SHI90115.1"/>
    <property type="molecule type" value="Genomic_DNA"/>
</dbReference>
<keyword evidence="3" id="KW-1185">Reference proteome</keyword>
<protein>
    <recommendedName>
        <fullName evidence="4">DUF2752 domain-containing protein</fullName>
    </recommendedName>
</protein>
<dbReference type="OrthoDB" id="9815897at2"/>
<accession>A0A1M6EXF7</accession>
<evidence type="ECO:0008006" key="4">
    <source>
        <dbReference type="Google" id="ProtNLM"/>
    </source>
</evidence>
<dbReference type="STRING" id="415425.SAMN05444363_2012"/>
<dbReference type="RefSeq" id="WP_073310958.1">
    <property type="nucleotide sequence ID" value="NZ_FQZI01000003.1"/>
</dbReference>
<evidence type="ECO:0000256" key="1">
    <source>
        <dbReference type="SAM" id="Phobius"/>
    </source>
</evidence>
<feature type="transmembrane region" description="Helical" evidence="1">
    <location>
        <begin position="40"/>
        <end position="59"/>
    </location>
</feature>
<dbReference type="Pfam" id="PF10825">
    <property type="entry name" value="DUF2752"/>
    <property type="match status" value="1"/>
</dbReference>
<keyword evidence="1" id="KW-0472">Membrane</keyword>